<proteinExistence type="predicted"/>
<dbReference type="InterPro" id="IPR044974">
    <property type="entry name" value="Disease_R_plants"/>
</dbReference>
<dbReference type="InterPro" id="IPR001611">
    <property type="entry name" value="Leu-rich_rpt"/>
</dbReference>
<protein>
    <recommendedName>
        <fullName evidence="1">ADP-ribosyl cyclase/cyclic ADP-ribose hydrolase</fullName>
        <ecNumber evidence="1">3.2.2.6</ecNumber>
    </recommendedName>
</protein>
<gene>
    <name evidence="9" type="ORF">Dsin_000708</name>
</gene>
<dbReference type="GO" id="GO:0007165">
    <property type="term" value="P:signal transduction"/>
    <property type="evidence" value="ECO:0007669"/>
    <property type="project" value="InterPro"/>
</dbReference>
<dbReference type="AlphaFoldDB" id="A0AAE0B2X5"/>
<evidence type="ECO:0000259" key="8">
    <source>
        <dbReference type="PROSITE" id="PS50104"/>
    </source>
</evidence>
<dbReference type="EC" id="3.2.2.6" evidence="1"/>
<keyword evidence="2" id="KW-0433">Leucine-rich repeat</keyword>
<dbReference type="Gene3D" id="1.10.8.430">
    <property type="entry name" value="Helical domain of apoptotic protease-activating factors"/>
    <property type="match status" value="1"/>
</dbReference>
<keyword evidence="4" id="KW-0378">Hydrolase</keyword>
<sequence length="887" mass="100260">MNEKLRDANHFKNLTSMELSLFSASSSSASNTPPLKYEVFLSFRGEDTRYNFTSHLHRTLCDKKIQTFIDYELRRGDEISPSLIKAIEDSHISIIIFSQGYASSTWCLEELVKILECKKMYGQIVMPIFYEVDPSHVRHQTGSFADAFAKHEQRFKESLDKVQRWKDALKQAANLSGSDSRVIKPESVLIEAIVEDVLKRLNELSSSDTNDLVGIDSRIQEIESLLCIETNDVRSVGIWGIGGIGKTTLAGAVYDKISCQFEGSHFIENVREESEQNAGLNHLRRELLSAILGDGNVDRGSSFATSNFAKKRIGRKKLLIVFDDVTSFTQIQSLIRGLDRLGFGSRIIITTRNRQVLKNCKVDQIYKVDELSDYDALKLFCLYAFGQNCPKEDYEELSNRVVEYIGGVPLALKVLGSSLLDKRKEVWESALNKLEENLDKDIHKILRISFDGLDDNEQNIFLDIACFLKGKGISLVKGFLDACDFFTEVGISALIDKSLITITNNTLTMHDLLQAMGREIVRQESSVDPGKRSRLWHHKDIYNVLTDNTGTERIEAISLDMSKIEDIHLNPRAFIKMRKLRFLKFDSSLRGKNANRVQVIDDLESVFKKLRYLHWRGSPFKSLSSNFQSENLVILDMRYSQQLVNLKEINLSWSKQLTSCPDLSGAPNLVSLNLAFTSLREISSSIQHLNKLNYLNLNKCKRLSDLPDCADLKSLRKLHLCYCSNLKMLPELPCNIEELKLLGSSIEELPLSVKYLSKLVTLDLTSSNKLKSLPNNIFELKSLKHLSLTRCSKLDKLPDEIGTLYSLRDFEAKGSAIKEVPSSIIHLNNLQKLSFERCKGQDMVGLSLPPLSGLHSLRELDLTNCAITSLPDSLGSLSSLRVIFGQK</sequence>
<evidence type="ECO:0000256" key="6">
    <source>
        <dbReference type="ARBA" id="ARBA00023027"/>
    </source>
</evidence>
<dbReference type="PROSITE" id="PS50104">
    <property type="entry name" value="TIR"/>
    <property type="match status" value="1"/>
</dbReference>
<dbReference type="PANTHER" id="PTHR11017:SF570">
    <property type="entry name" value="DISEASE RESISTANCE PROTEIN (TIR-NBS CLASS)-RELATED"/>
    <property type="match status" value="1"/>
</dbReference>
<evidence type="ECO:0000256" key="5">
    <source>
        <dbReference type="ARBA" id="ARBA00022821"/>
    </source>
</evidence>
<evidence type="ECO:0000256" key="2">
    <source>
        <dbReference type="ARBA" id="ARBA00022614"/>
    </source>
</evidence>
<keyword evidence="10" id="KW-1185">Reference proteome</keyword>
<dbReference type="FunFam" id="3.40.50.10140:FF:000007">
    <property type="entry name" value="Disease resistance protein (TIR-NBS-LRR class)"/>
    <property type="match status" value="1"/>
</dbReference>
<dbReference type="InterPro" id="IPR055414">
    <property type="entry name" value="LRR_R13L4/SHOC2-like"/>
</dbReference>
<keyword evidence="3" id="KW-0677">Repeat</keyword>
<dbReference type="InterPro" id="IPR002182">
    <property type="entry name" value="NB-ARC"/>
</dbReference>
<dbReference type="SUPFAM" id="SSF52540">
    <property type="entry name" value="P-loop containing nucleoside triphosphate hydrolases"/>
    <property type="match status" value="1"/>
</dbReference>
<dbReference type="EMBL" id="JANJYJ010000001">
    <property type="protein sequence ID" value="KAK3228827.1"/>
    <property type="molecule type" value="Genomic_DNA"/>
</dbReference>
<evidence type="ECO:0000256" key="4">
    <source>
        <dbReference type="ARBA" id="ARBA00022801"/>
    </source>
</evidence>
<accession>A0AAE0B2X5</accession>
<dbReference type="Gene3D" id="3.40.50.300">
    <property type="entry name" value="P-loop containing nucleotide triphosphate hydrolases"/>
    <property type="match status" value="1"/>
</dbReference>
<dbReference type="PRINTS" id="PR00364">
    <property type="entry name" value="DISEASERSIST"/>
</dbReference>
<evidence type="ECO:0000256" key="7">
    <source>
        <dbReference type="ARBA" id="ARBA00047304"/>
    </source>
</evidence>
<dbReference type="InterPro" id="IPR035897">
    <property type="entry name" value="Toll_tir_struct_dom_sf"/>
</dbReference>
<dbReference type="FunFam" id="1.10.8.430:FF:000002">
    <property type="entry name" value="Disease resistance protein (TIR-NBS-LRR class)"/>
    <property type="match status" value="1"/>
</dbReference>
<dbReference type="Proteomes" id="UP001281410">
    <property type="component" value="Unassembled WGS sequence"/>
</dbReference>
<evidence type="ECO:0000313" key="10">
    <source>
        <dbReference type="Proteomes" id="UP001281410"/>
    </source>
</evidence>
<evidence type="ECO:0000313" key="9">
    <source>
        <dbReference type="EMBL" id="KAK3228827.1"/>
    </source>
</evidence>
<dbReference type="Gene3D" id="3.40.50.10140">
    <property type="entry name" value="Toll/interleukin-1 receptor homology (TIR) domain"/>
    <property type="match status" value="1"/>
</dbReference>
<comment type="catalytic activity">
    <reaction evidence="7">
        <text>NAD(+) + H2O = ADP-D-ribose + nicotinamide + H(+)</text>
        <dbReference type="Rhea" id="RHEA:16301"/>
        <dbReference type="ChEBI" id="CHEBI:15377"/>
        <dbReference type="ChEBI" id="CHEBI:15378"/>
        <dbReference type="ChEBI" id="CHEBI:17154"/>
        <dbReference type="ChEBI" id="CHEBI:57540"/>
        <dbReference type="ChEBI" id="CHEBI:57967"/>
        <dbReference type="EC" id="3.2.2.6"/>
    </reaction>
    <physiologicalReaction direction="left-to-right" evidence="7">
        <dbReference type="Rhea" id="RHEA:16302"/>
    </physiologicalReaction>
</comment>
<dbReference type="SUPFAM" id="SSF52058">
    <property type="entry name" value="L domain-like"/>
    <property type="match status" value="1"/>
</dbReference>
<reference evidence="9" key="1">
    <citation type="journal article" date="2023" name="Plant J.">
        <title>Genome sequences and population genomics provide insights into the demographic history, inbreeding, and mutation load of two 'living fossil' tree species of Dipteronia.</title>
        <authorList>
            <person name="Feng Y."/>
            <person name="Comes H.P."/>
            <person name="Chen J."/>
            <person name="Zhu S."/>
            <person name="Lu R."/>
            <person name="Zhang X."/>
            <person name="Li P."/>
            <person name="Qiu J."/>
            <person name="Olsen K.M."/>
            <person name="Qiu Y."/>
        </authorList>
    </citation>
    <scope>NUCLEOTIDE SEQUENCE</scope>
    <source>
        <strain evidence="9">NBL</strain>
    </source>
</reference>
<comment type="caution">
    <text evidence="9">The sequence shown here is derived from an EMBL/GenBank/DDBJ whole genome shotgun (WGS) entry which is preliminary data.</text>
</comment>
<dbReference type="InterPro" id="IPR032675">
    <property type="entry name" value="LRR_dom_sf"/>
</dbReference>
<dbReference type="Pfam" id="PF01582">
    <property type="entry name" value="TIR"/>
    <property type="match status" value="1"/>
</dbReference>
<organism evidence="9 10">
    <name type="scientific">Dipteronia sinensis</name>
    <dbReference type="NCBI Taxonomy" id="43782"/>
    <lineage>
        <taxon>Eukaryota</taxon>
        <taxon>Viridiplantae</taxon>
        <taxon>Streptophyta</taxon>
        <taxon>Embryophyta</taxon>
        <taxon>Tracheophyta</taxon>
        <taxon>Spermatophyta</taxon>
        <taxon>Magnoliopsida</taxon>
        <taxon>eudicotyledons</taxon>
        <taxon>Gunneridae</taxon>
        <taxon>Pentapetalae</taxon>
        <taxon>rosids</taxon>
        <taxon>malvids</taxon>
        <taxon>Sapindales</taxon>
        <taxon>Sapindaceae</taxon>
        <taxon>Hippocastanoideae</taxon>
        <taxon>Acereae</taxon>
        <taxon>Dipteronia</taxon>
    </lineage>
</organism>
<dbReference type="Pfam" id="PF00931">
    <property type="entry name" value="NB-ARC"/>
    <property type="match status" value="1"/>
</dbReference>
<dbReference type="SMART" id="SM00255">
    <property type="entry name" value="TIR"/>
    <property type="match status" value="1"/>
</dbReference>
<keyword evidence="5" id="KW-0611">Plant defense</keyword>
<dbReference type="GO" id="GO:0051707">
    <property type="term" value="P:response to other organism"/>
    <property type="evidence" value="ECO:0007669"/>
    <property type="project" value="UniProtKB-ARBA"/>
</dbReference>
<dbReference type="Pfam" id="PF23598">
    <property type="entry name" value="LRR_14"/>
    <property type="match status" value="1"/>
</dbReference>
<evidence type="ECO:0000256" key="3">
    <source>
        <dbReference type="ARBA" id="ARBA00022737"/>
    </source>
</evidence>
<dbReference type="InterPro" id="IPR058192">
    <property type="entry name" value="WHD_ROQ1-like"/>
</dbReference>
<keyword evidence="6" id="KW-0520">NAD</keyword>
<dbReference type="PANTHER" id="PTHR11017">
    <property type="entry name" value="LEUCINE-RICH REPEAT-CONTAINING PROTEIN"/>
    <property type="match status" value="1"/>
</dbReference>
<dbReference type="GO" id="GO:0061809">
    <property type="term" value="F:NAD+ nucleosidase activity, cyclic ADP-ribose generating"/>
    <property type="evidence" value="ECO:0007669"/>
    <property type="project" value="UniProtKB-EC"/>
</dbReference>
<dbReference type="Gene3D" id="3.80.10.10">
    <property type="entry name" value="Ribonuclease Inhibitor"/>
    <property type="match status" value="2"/>
</dbReference>
<name>A0AAE0B2X5_9ROSI</name>
<dbReference type="SUPFAM" id="SSF52200">
    <property type="entry name" value="Toll/Interleukin receptor TIR domain"/>
    <property type="match status" value="1"/>
</dbReference>
<dbReference type="PROSITE" id="PS51450">
    <property type="entry name" value="LRR"/>
    <property type="match status" value="2"/>
</dbReference>
<evidence type="ECO:0000256" key="1">
    <source>
        <dbReference type="ARBA" id="ARBA00011982"/>
    </source>
</evidence>
<dbReference type="InterPro" id="IPR042197">
    <property type="entry name" value="Apaf_helical"/>
</dbReference>
<dbReference type="SMART" id="SM00369">
    <property type="entry name" value="LRR_TYP"/>
    <property type="match status" value="2"/>
</dbReference>
<dbReference type="Pfam" id="PF23282">
    <property type="entry name" value="WHD_ROQ1"/>
    <property type="match status" value="1"/>
</dbReference>
<dbReference type="InterPro" id="IPR003591">
    <property type="entry name" value="Leu-rich_rpt_typical-subtyp"/>
</dbReference>
<dbReference type="GO" id="GO:0043531">
    <property type="term" value="F:ADP binding"/>
    <property type="evidence" value="ECO:0007669"/>
    <property type="project" value="InterPro"/>
</dbReference>
<dbReference type="InterPro" id="IPR000157">
    <property type="entry name" value="TIR_dom"/>
</dbReference>
<dbReference type="InterPro" id="IPR027417">
    <property type="entry name" value="P-loop_NTPase"/>
</dbReference>
<feature type="domain" description="TIR" evidence="8">
    <location>
        <begin position="35"/>
        <end position="201"/>
    </location>
</feature>
<dbReference type="GO" id="GO:0006952">
    <property type="term" value="P:defense response"/>
    <property type="evidence" value="ECO:0007669"/>
    <property type="project" value="UniProtKB-KW"/>
</dbReference>